<dbReference type="AlphaFoldDB" id="I2CPP4"/>
<proteinExistence type="evidence at transcript level"/>
<reference evidence="2" key="1">
    <citation type="journal article" date="2012" name="Bioengineered">
        <title>Additional insights into the genome of the oleaginous model alga Nannochloropsis gaditana.</title>
        <authorList>
            <person name="Jinkerson R.E."/>
            <person name="Radakovits R."/>
            <person name="Posewitz M.C."/>
        </authorList>
    </citation>
    <scope>NUCLEOTIDE SEQUENCE</scope>
    <source>
        <strain evidence="2">CCMP526</strain>
    </source>
</reference>
<dbReference type="EMBL" id="JU968405">
    <property type="protein sequence ID" value="AFJ68877.1"/>
    <property type="molecule type" value="mRNA"/>
</dbReference>
<name>I2CPP4_NANGC</name>
<evidence type="ECO:0000256" key="1">
    <source>
        <dbReference type="SAM" id="MobiDB-lite"/>
    </source>
</evidence>
<sequence>MRPVCVAPSPPAARAERAPASFVRRRSCKPTMTMYTQASRPLRLESTASNSDRGGLIAGRGWRREESSLSGWSPRISPCGSGLAASDVPTPLFSLS</sequence>
<organism evidence="2">
    <name type="scientific">Nannochloropsis gaditana (strain CCMP526)</name>
    <name type="common">Green microalga</name>
    <name type="synonym">Microchloropsis gaditana</name>
    <dbReference type="NCBI Taxonomy" id="1093141"/>
    <lineage>
        <taxon>Eukaryota</taxon>
        <taxon>Sar</taxon>
        <taxon>Stramenopiles</taxon>
        <taxon>Ochrophyta</taxon>
        <taxon>Eustigmatophyceae</taxon>
        <taxon>Eustigmatales</taxon>
        <taxon>Monodopsidaceae</taxon>
        <taxon>Nannochloropsis</taxon>
    </lineage>
</organism>
<accession>I2CPP4</accession>
<evidence type="ECO:0000313" key="2">
    <source>
        <dbReference type="EMBL" id="AFJ68877.1"/>
    </source>
</evidence>
<gene>
    <name evidence="2" type="ORF">NGATSA_2029600</name>
</gene>
<reference evidence="2" key="2">
    <citation type="journal article" date="2012" name="Nat. Commun.">
        <title>Draft genome sequence and genetic transformation of the oleaginous alga Nannochloropis gaditana.</title>
        <authorList>
            <person name="Radakovits R."/>
            <person name="Jinkerson R.E."/>
            <person name="Fuerstenberg S.I."/>
            <person name="Tae H."/>
            <person name="Settlage R.E."/>
            <person name="Boore J.L."/>
            <person name="Posewitz M.C."/>
        </authorList>
    </citation>
    <scope>NUCLEOTIDE SEQUENCE</scope>
    <source>
        <strain evidence="2">CCMP526</strain>
    </source>
</reference>
<feature type="region of interest" description="Disordered" evidence="1">
    <location>
        <begin position="42"/>
        <end position="96"/>
    </location>
</feature>
<protein>
    <submittedName>
        <fullName evidence="2">Uncharacterized protein</fullName>
    </submittedName>
</protein>